<dbReference type="PROSITE" id="PS51194">
    <property type="entry name" value="HELICASE_CTER"/>
    <property type="match status" value="1"/>
</dbReference>
<dbReference type="InterPro" id="IPR014001">
    <property type="entry name" value="Helicase_ATP-bd"/>
</dbReference>
<comment type="catalytic activity">
    <reaction evidence="8">
        <text>Couples ATP hydrolysis with the unwinding of duplex DNA by translocating in the 3'-5' direction.</text>
        <dbReference type="EC" id="5.6.2.4"/>
    </reaction>
</comment>
<dbReference type="SUPFAM" id="SSF52540">
    <property type="entry name" value="P-loop containing nucleoside triphosphate hydrolases"/>
    <property type="match status" value="1"/>
</dbReference>
<evidence type="ECO:0000256" key="3">
    <source>
        <dbReference type="ARBA" id="ARBA00022801"/>
    </source>
</evidence>
<evidence type="ECO:0000256" key="10">
    <source>
        <dbReference type="ARBA" id="ARBA00048988"/>
    </source>
</evidence>
<dbReference type="SMART" id="SM00487">
    <property type="entry name" value="DEXDc"/>
    <property type="match status" value="1"/>
</dbReference>
<keyword evidence="5" id="KW-0067">ATP-binding</keyword>
<dbReference type="InterPro" id="IPR011545">
    <property type="entry name" value="DEAD/DEAH_box_helicase_dom"/>
</dbReference>
<name>A0A9N8YSZ0_9GLOM</name>
<evidence type="ECO:0000256" key="2">
    <source>
        <dbReference type="ARBA" id="ARBA00022741"/>
    </source>
</evidence>
<evidence type="ECO:0000259" key="13">
    <source>
        <dbReference type="PROSITE" id="PS51194"/>
    </source>
</evidence>
<evidence type="ECO:0000256" key="4">
    <source>
        <dbReference type="ARBA" id="ARBA00022806"/>
    </source>
</evidence>
<dbReference type="PROSITE" id="PS51192">
    <property type="entry name" value="HELICASE_ATP_BIND_1"/>
    <property type="match status" value="1"/>
</dbReference>
<keyword evidence="3" id="KW-0378">Hydrolase</keyword>
<dbReference type="Pfam" id="PF02889">
    <property type="entry name" value="Sec63"/>
    <property type="match status" value="1"/>
</dbReference>
<dbReference type="InterPro" id="IPR057842">
    <property type="entry name" value="WH_MER3"/>
</dbReference>
<evidence type="ECO:0000313" key="15">
    <source>
        <dbReference type="Proteomes" id="UP000789342"/>
    </source>
</evidence>
<evidence type="ECO:0000256" key="5">
    <source>
        <dbReference type="ARBA" id="ARBA00022840"/>
    </source>
</evidence>
<comment type="caution">
    <text evidence="14">The sequence shown here is derived from an EMBL/GenBank/DDBJ whole genome shotgun (WGS) entry which is preliminary data.</text>
</comment>
<evidence type="ECO:0000256" key="1">
    <source>
        <dbReference type="ARBA" id="ARBA00010140"/>
    </source>
</evidence>
<dbReference type="OrthoDB" id="5575at2759"/>
<dbReference type="SUPFAM" id="SSF158702">
    <property type="entry name" value="Sec63 N-terminal domain-like"/>
    <property type="match status" value="1"/>
</dbReference>
<dbReference type="PANTHER" id="PTHR47835:SF3">
    <property type="entry name" value="HELICASE FOR MEIOSIS 1"/>
    <property type="match status" value="1"/>
</dbReference>
<dbReference type="InterPro" id="IPR004179">
    <property type="entry name" value="Sec63-dom"/>
</dbReference>
<dbReference type="Proteomes" id="UP000789342">
    <property type="component" value="Unassembled WGS sequence"/>
</dbReference>
<dbReference type="EMBL" id="CAJVPV010000140">
    <property type="protein sequence ID" value="CAG8444493.1"/>
    <property type="molecule type" value="Genomic_DNA"/>
</dbReference>
<feature type="domain" description="Helicase ATP-binding" evidence="12">
    <location>
        <begin position="253"/>
        <end position="440"/>
    </location>
</feature>
<evidence type="ECO:0000256" key="11">
    <source>
        <dbReference type="SAM" id="MobiDB-lite"/>
    </source>
</evidence>
<feature type="compositionally biased region" description="Polar residues" evidence="11">
    <location>
        <begin position="53"/>
        <end position="62"/>
    </location>
</feature>
<dbReference type="SMART" id="SM00490">
    <property type="entry name" value="HELICc"/>
    <property type="match status" value="1"/>
</dbReference>
<keyword evidence="4" id="KW-0347">Helicase</keyword>
<evidence type="ECO:0000256" key="8">
    <source>
        <dbReference type="ARBA" id="ARBA00034617"/>
    </source>
</evidence>
<dbReference type="Pfam" id="PF23445">
    <property type="entry name" value="WHD_SNRNP200"/>
    <property type="match status" value="1"/>
</dbReference>
<dbReference type="Pfam" id="PF00271">
    <property type="entry name" value="Helicase_C"/>
    <property type="match status" value="1"/>
</dbReference>
<dbReference type="SUPFAM" id="SSF46785">
    <property type="entry name" value="Winged helix' DNA-binding domain"/>
    <property type="match status" value="1"/>
</dbReference>
<dbReference type="FunFam" id="1.10.10.10:FF:000012">
    <property type="entry name" value="U5 small nuclear ribonucleoprotein helicase"/>
    <property type="match status" value="1"/>
</dbReference>
<comment type="similarity">
    <text evidence="1">Belongs to the helicase family. SKI2 subfamily.</text>
</comment>
<keyword evidence="6" id="KW-0413">Isomerase</keyword>
<dbReference type="PANTHER" id="PTHR47835">
    <property type="entry name" value="HFM1, ATP DEPENDENT DNA HELICASE HOMOLOG"/>
    <property type="match status" value="1"/>
</dbReference>
<dbReference type="GO" id="GO:0051321">
    <property type="term" value="P:meiotic cell cycle"/>
    <property type="evidence" value="ECO:0007669"/>
    <property type="project" value="UniProtKB-KW"/>
</dbReference>
<dbReference type="InterPro" id="IPR036388">
    <property type="entry name" value="WH-like_DNA-bd_sf"/>
</dbReference>
<feature type="domain" description="Helicase C-terminal" evidence="13">
    <location>
        <begin position="481"/>
        <end position="698"/>
    </location>
</feature>
<organism evidence="14 15">
    <name type="scientific">Acaulospora morrowiae</name>
    <dbReference type="NCBI Taxonomy" id="94023"/>
    <lineage>
        <taxon>Eukaryota</taxon>
        <taxon>Fungi</taxon>
        <taxon>Fungi incertae sedis</taxon>
        <taxon>Mucoromycota</taxon>
        <taxon>Glomeromycotina</taxon>
        <taxon>Glomeromycetes</taxon>
        <taxon>Diversisporales</taxon>
        <taxon>Acaulosporaceae</taxon>
        <taxon>Acaulospora</taxon>
    </lineage>
</organism>
<dbReference type="InterPro" id="IPR036390">
    <property type="entry name" value="WH_DNA-bd_sf"/>
</dbReference>
<gene>
    <name evidence="14" type="ORF">AMORRO_LOCUS520</name>
</gene>
<sequence length="1428" mass="163765">MTSTRMLRQFIVKINQIPHGVSYAKKFITLFLQFDVVMPQKWNQKRPGRPRKNTSASRNFNDALQHGSPKKLNQNNEFNASEQYPYYATQDNYNYFARQDREHNFYPHQQIQYSYSPRKNVEQSFSPHNMLVQRSDEFTGDASPEKNFPSQAYPNFDPVFSPQNTRLPEESAFGSRYPASWQPYQAGASSDTRIGIYNNVPYANECLNTQSNAYDELYRVRSRRADPLEGLRRALYTNEDLVVIGKFGFLKVSFIERKLDEACFVAPTGSGKTVVFELAMVNVIKSEREERVKMVYMAPTKAICSERAKDWSQRFRPIGITCGELTGDTDSTHIADIKKSHIIITTPEKWESVTRQWYGIVVDSLLSIASTDVRNLLNMLKLFMIDEVHMLREDRGATLEAVVSRMKLMGTNCRFVAISATVFNIDDVALWISLDFQDSSANSGLKKARVLQFGEEYRPVRLSHQLIVVVKEYVHNCQRNYIYRLLDVIQRYSSGKSTMVFCTTRKSTEEACQAIIKKIKQMQQSRQGLPWHTRPVDMTFHDKQLPELVRYGIAFHHAGLDMQDRKGVENLFLSGVVHVICATSTLAVGVNLPAHLVIIKSTMAYKNGEFVEYLDSEIKQMLGRAGRPQFDESGTGIKARVLVAKIKIGVDIEMSFTLAVIMTSNDMKQRYEELVTGTKDKLESSLHETLHEHLNSEICLGTINHVNKAKEWLRSTFLYVRMKSNPQRYDPEFREGQDWEKRLEEICMNDIRNLVVSEMVTINDDVLRSTKIGDAMAKYHLKYFTVGNMLTIFQWHQSKPSATRDEVIKVMLQKMSKAEEFNEVKLHRHEKLALNKLNHHADIRFKLSGKVKDTEGKIFIMIQCVLGNVSFEDAQNRFQANMESRVILRHGHPFQFFLGLGFIELAAYKENVKLLRIAMDLARCIKVKMWDDSPLLLKQLDGIGEQYARKLADIGITTIDQLKECETWKIETMRETVASLPKTELDINRELTKSEEYDLYSTTISLINSTKVNTRRYGNNLNIAFIAAADNLLLDFRQIPLWKVQQGLRFEFRVFKKNCMNRHVVCSVLPEEFIGLDVHRTILPDAQSMNACNISSTPPKLLQESREVIEILSDDEISEQTRENDVTEGEEVTVPSPTPIDAEKFFEEKDQSANDQEDYELLPNGRVKCHHHCKDKKKCAHECCKIGCRRAPKKRKISVLSPKPSHDLLDEPLIKTKRIRTVICSEPNKLSPIEVDGLSDSLSDDDKLIDPQELELRLLSTAIKGTSDKNTECLVMNDSSKAVEGMEDVIELLSPLYEENVWCDFWNVDGLETPEGQTANTVEKIVHNQKPQQPRREGIIPYMVGESIPVESEKEVDDESDKIIKVPEMDQDATRGFDKSIEESAGNSPSRNIRPDGQWLVTEDETHFKTFTEALIIFDNVLQTIIMQ</sequence>
<keyword evidence="7" id="KW-0469">Meiosis</keyword>
<dbReference type="InterPro" id="IPR027417">
    <property type="entry name" value="P-loop_NTPase"/>
</dbReference>
<dbReference type="CDD" id="cd18795">
    <property type="entry name" value="SF2_C_Ski2"/>
    <property type="match status" value="1"/>
</dbReference>
<feature type="region of interest" description="Disordered" evidence="11">
    <location>
        <begin position="1119"/>
        <end position="1138"/>
    </location>
</feature>
<accession>A0A9N8YSZ0</accession>
<dbReference type="GO" id="GO:0003676">
    <property type="term" value="F:nucleic acid binding"/>
    <property type="evidence" value="ECO:0007669"/>
    <property type="project" value="InterPro"/>
</dbReference>
<evidence type="ECO:0000259" key="12">
    <source>
        <dbReference type="PROSITE" id="PS51192"/>
    </source>
</evidence>
<dbReference type="GO" id="GO:0005524">
    <property type="term" value="F:ATP binding"/>
    <property type="evidence" value="ECO:0007669"/>
    <property type="project" value="UniProtKB-KW"/>
</dbReference>
<feature type="region of interest" description="Disordered" evidence="11">
    <location>
        <begin position="42"/>
        <end position="76"/>
    </location>
</feature>
<evidence type="ECO:0000256" key="9">
    <source>
        <dbReference type="ARBA" id="ARBA00034808"/>
    </source>
</evidence>
<proteinExistence type="inferred from homology"/>
<evidence type="ECO:0000256" key="6">
    <source>
        <dbReference type="ARBA" id="ARBA00023235"/>
    </source>
</evidence>
<dbReference type="GO" id="GO:0043138">
    <property type="term" value="F:3'-5' DNA helicase activity"/>
    <property type="evidence" value="ECO:0007669"/>
    <property type="project" value="UniProtKB-EC"/>
</dbReference>
<keyword evidence="15" id="KW-1185">Reference proteome</keyword>
<dbReference type="Gene3D" id="1.10.10.10">
    <property type="entry name" value="Winged helix-like DNA-binding domain superfamily/Winged helix DNA-binding domain"/>
    <property type="match status" value="1"/>
</dbReference>
<dbReference type="InterPro" id="IPR052247">
    <property type="entry name" value="Meiotic_Crossover_Helicase"/>
</dbReference>
<feature type="compositionally biased region" description="Basic residues" evidence="11">
    <location>
        <begin position="43"/>
        <end position="52"/>
    </location>
</feature>
<dbReference type="InterPro" id="IPR001650">
    <property type="entry name" value="Helicase_C-like"/>
</dbReference>
<protein>
    <recommendedName>
        <fullName evidence="9">DNA 3'-5' helicase</fullName>
        <ecNumber evidence="9">5.6.2.4</ecNumber>
    </recommendedName>
</protein>
<reference evidence="14" key="1">
    <citation type="submission" date="2021-06" db="EMBL/GenBank/DDBJ databases">
        <authorList>
            <person name="Kallberg Y."/>
            <person name="Tangrot J."/>
            <person name="Rosling A."/>
        </authorList>
    </citation>
    <scope>NUCLEOTIDE SEQUENCE</scope>
    <source>
        <strain evidence="14">CL551</strain>
    </source>
</reference>
<dbReference type="GO" id="GO:0016787">
    <property type="term" value="F:hydrolase activity"/>
    <property type="evidence" value="ECO:0007669"/>
    <property type="project" value="UniProtKB-KW"/>
</dbReference>
<dbReference type="Pfam" id="PF00270">
    <property type="entry name" value="DEAD"/>
    <property type="match status" value="1"/>
</dbReference>
<dbReference type="EC" id="5.6.2.4" evidence="9"/>
<evidence type="ECO:0000256" key="7">
    <source>
        <dbReference type="ARBA" id="ARBA00023254"/>
    </source>
</evidence>
<evidence type="ECO:0000313" key="14">
    <source>
        <dbReference type="EMBL" id="CAG8444493.1"/>
    </source>
</evidence>
<keyword evidence="2" id="KW-0547">Nucleotide-binding</keyword>
<dbReference type="Gene3D" id="3.40.50.300">
    <property type="entry name" value="P-loop containing nucleotide triphosphate hydrolases"/>
    <property type="match status" value="2"/>
</dbReference>
<dbReference type="SMART" id="SM00973">
    <property type="entry name" value="Sec63"/>
    <property type="match status" value="1"/>
</dbReference>
<comment type="catalytic activity">
    <reaction evidence="10">
        <text>ATP + H2O = ADP + phosphate + H(+)</text>
        <dbReference type="Rhea" id="RHEA:13065"/>
        <dbReference type="ChEBI" id="CHEBI:15377"/>
        <dbReference type="ChEBI" id="CHEBI:15378"/>
        <dbReference type="ChEBI" id="CHEBI:30616"/>
        <dbReference type="ChEBI" id="CHEBI:43474"/>
        <dbReference type="ChEBI" id="CHEBI:456216"/>
        <dbReference type="EC" id="5.6.2.4"/>
    </reaction>
</comment>
<dbReference type="Gene3D" id="1.10.3380.10">
    <property type="entry name" value="Sec63 N-terminal domain-like domain"/>
    <property type="match status" value="1"/>
</dbReference>